<keyword evidence="2" id="KW-1185">Reference proteome</keyword>
<proteinExistence type="predicted"/>
<organism evidence="1 2">
    <name type="scientific">Telmatocola sphagniphila</name>
    <dbReference type="NCBI Taxonomy" id="1123043"/>
    <lineage>
        <taxon>Bacteria</taxon>
        <taxon>Pseudomonadati</taxon>
        <taxon>Planctomycetota</taxon>
        <taxon>Planctomycetia</taxon>
        <taxon>Gemmatales</taxon>
        <taxon>Gemmataceae</taxon>
    </lineage>
</organism>
<reference evidence="1" key="1">
    <citation type="submission" date="2021-05" db="EMBL/GenBank/DDBJ databases">
        <title>Complete genome sequence of the cellulolytic planctomycete Telmatocola sphagniphila SP2T and characterization of the first cellulase from planctomycetes.</title>
        <authorList>
            <person name="Rakitin A.L."/>
            <person name="Beletsky A.V."/>
            <person name="Naumoff D.G."/>
            <person name="Kulichevskaya I.S."/>
            <person name="Mardanov A.V."/>
            <person name="Ravin N.V."/>
            <person name="Dedysh S.N."/>
        </authorList>
    </citation>
    <scope>NUCLEOTIDE SEQUENCE</scope>
    <source>
        <strain evidence="1">SP2T</strain>
    </source>
</reference>
<dbReference type="RefSeq" id="WP_213495739.1">
    <property type="nucleotide sequence ID" value="NZ_CP074694.1"/>
</dbReference>
<sequence>MSNNTETSNSNSKAPTHIAYHVREGKDKGFWTKIGVAWAHKDNKGFNIQLEVAPLDGRIQLRVATEQK</sequence>
<dbReference type="KEGG" id="tsph:KIH39_22790"/>
<evidence type="ECO:0000313" key="1">
    <source>
        <dbReference type="EMBL" id="QVL31642.1"/>
    </source>
</evidence>
<dbReference type="Proteomes" id="UP000676194">
    <property type="component" value="Chromosome"/>
</dbReference>
<dbReference type="EMBL" id="CP074694">
    <property type="protein sequence ID" value="QVL31642.1"/>
    <property type="molecule type" value="Genomic_DNA"/>
</dbReference>
<evidence type="ECO:0000313" key="2">
    <source>
        <dbReference type="Proteomes" id="UP000676194"/>
    </source>
</evidence>
<protein>
    <submittedName>
        <fullName evidence="1">Uncharacterized protein</fullName>
    </submittedName>
</protein>
<accession>A0A8E6EUS0</accession>
<name>A0A8E6EUS0_9BACT</name>
<dbReference type="AlphaFoldDB" id="A0A8E6EUS0"/>
<gene>
    <name evidence="1" type="ORF">KIH39_22790</name>
</gene>